<organism evidence="1 2">
    <name type="scientific">Solimonas fluminis</name>
    <dbReference type="NCBI Taxonomy" id="2086571"/>
    <lineage>
        <taxon>Bacteria</taxon>
        <taxon>Pseudomonadati</taxon>
        <taxon>Pseudomonadota</taxon>
        <taxon>Gammaproteobacteria</taxon>
        <taxon>Nevskiales</taxon>
        <taxon>Nevskiaceae</taxon>
        <taxon>Solimonas</taxon>
    </lineage>
</organism>
<evidence type="ECO:0000313" key="2">
    <source>
        <dbReference type="Proteomes" id="UP000238220"/>
    </source>
</evidence>
<dbReference type="AlphaFoldDB" id="A0A2S5TIU8"/>
<protein>
    <submittedName>
        <fullName evidence="1">Uncharacterized protein</fullName>
    </submittedName>
</protein>
<comment type="caution">
    <text evidence="1">The sequence shown here is derived from an EMBL/GenBank/DDBJ whole genome shotgun (WGS) entry which is preliminary data.</text>
</comment>
<accession>A0A2S5TIU8</accession>
<dbReference type="OrthoDB" id="9891764at2"/>
<proteinExistence type="predicted"/>
<dbReference type="Proteomes" id="UP000238220">
    <property type="component" value="Unassembled WGS sequence"/>
</dbReference>
<keyword evidence="2" id="KW-1185">Reference proteome</keyword>
<dbReference type="EMBL" id="PSNW01000002">
    <property type="protein sequence ID" value="PPE74916.1"/>
    <property type="molecule type" value="Genomic_DNA"/>
</dbReference>
<gene>
    <name evidence="1" type="ORF">C3942_04360</name>
</gene>
<evidence type="ECO:0000313" key="1">
    <source>
        <dbReference type="EMBL" id="PPE74916.1"/>
    </source>
</evidence>
<dbReference type="RefSeq" id="WP_104229143.1">
    <property type="nucleotide sequence ID" value="NZ_PSNW01000002.1"/>
</dbReference>
<reference evidence="1 2" key="1">
    <citation type="submission" date="2018-02" db="EMBL/GenBank/DDBJ databases">
        <title>Genome sequencing of Solimonas sp. HR-BB.</title>
        <authorList>
            <person name="Lee Y."/>
            <person name="Jeon C.O."/>
        </authorList>
    </citation>
    <scope>NUCLEOTIDE SEQUENCE [LARGE SCALE GENOMIC DNA]</scope>
    <source>
        <strain evidence="1 2">HR-BB</strain>
    </source>
</reference>
<sequence length="68" mass="7340">MDTQYLQLPEWHCLLRAARGASVSDAGLAVLARLERLGLLMRAGSGRHLVTSRGLQLLERSAPSARAA</sequence>
<name>A0A2S5TIU8_9GAMM</name>